<dbReference type="AlphaFoldDB" id="A0AA96LN65"/>
<dbReference type="InterPro" id="IPR018060">
    <property type="entry name" value="HTH_AraC"/>
</dbReference>
<dbReference type="InterPro" id="IPR018062">
    <property type="entry name" value="HTH_AraC-typ_CS"/>
</dbReference>
<evidence type="ECO:0000256" key="4">
    <source>
        <dbReference type="SAM" id="Phobius"/>
    </source>
</evidence>
<dbReference type="EMBL" id="CP130319">
    <property type="protein sequence ID" value="WNR42808.1"/>
    <property type="molecule type" value="Genomic_DNA"/>
</dbReference>
<dbReference type="KEGG" id="proo:MJB10_16975"/>
<proteinExistence type="predicted"/>
<dbReference type="Gene3D" id="1.10.10.60">
    <property type="entry name" value="Homeodomain-like"/>
    <property type="match status" value="2"/>
</dbReference>
<dbReference type="PROSITE" id="PS00041">
    <property type="entry name" value="HTH_ARAC_FAMILY_1"/>
    <property type="match status" value="1"/>
</dbReference>
<evidence type="ECO:0000256" key="3">
    <source>
        <dbReference type="ARBA" id="ARBA00023163"/>
    </source>
</evidence>
<accession>A0AA96LN65</accession>
<keyword evidence="2" id="KW-0238">DNA-binding</keyword>
<dbReference type="Pfam" id="PF12833">
    <property type="entry name" value="HTH_18"/>
    <property type="match status" value="1"/>
</dbReference>
<keyword evidence="4" id="KW-1133">Transmembrane helix</keyword>
<keyword evidence="3" id="KW-0804">Transcription</keyword>
<evidence type="ECO:0000313" key="7">
    <source>
        <dbReference type="Proteomes" id="UP001304650"/>
    </source>
</evidence>
<keyword evidence="4" id="KW-0812">Transmembrane</keyword>
<evidence type="ECO:0000256" key="1">
    <source>
        <dbReference type="ARBA" id="ARBA00023015"/>
    </source>
</evidence>
<evidence type="ECO:0000259" key="5">
    <source>
        <dbReference type="PROSITE" id="PS01124"/>
    </source>
</evidence>
<dbReference type="RefSeq" id="WP_314796560.1">
    <property type="nucleotide sequence ID" value="NZ_CP130319.1"/>
</dbReference>
<dbReference type="InterPro" id="IPR009057">
    <property type="entry name" value="Homeodomain-like_sf"/>
</dbReference>
<dbReference type="GO" id="GO:0003700">
    <property type="term" value="F:DNA-binding transcription factor activity"/>
    <property type="evidence" value="ECO:0007669"/>
    <property type="project" value="InterPro"/>
</dbReference>
<dbReference type="Proteomes" id="UP001304650">
    <property type="component" value="Chromosome"/>
</dbReference>
<organism evidence="6 7">
    <name type="scientific">Paenibacillus roseopurpureus</name>
    <dbReference type="NCBI Taxonomy" id="2918901"/>
    <lineage>
        <taxon>Bacteria</taxon>
        <taxon>Bacillati</taxon>
        <taxon>Bacillota</taxon>
        <taxon>Bacilli</taxon>
        <taxon>Bacillales</taxon>
        <taxon>Paenibacillaceae</taxon>
        <taxon>Paenibacillus</taxon>
    </lineage>
</organism>
<dbReference type="SMART" id="SM00342">
    <property type="entry name" value="HTH_ARAC"/>
    <property type="match status" value="1"/>
</dbReference>
<keyword evidence="4" id="KW-0472">Membrane</keyword>
<keyword evidence="1" id="KW-0805">Transcription regulation</keyword>
<dbReference type="PANTHER" id="PTHR43280:SF28">
    <property type="entry name" value="HTH-TYPE TRANSCRIPTIONAL ACTIVATOR RHAS"/>
    <property type="match status" value="1"/>
</dbReference>
<protein>
    <submittedName>
        <fullName evidence="6">Helix-turn-helix transcriptional regulator</fullName>
    </submittedName>
</protein>
<feature type="domain" description="HTH araC/xylS-type" evidence="5">
    <location>
        <begin position="661"/>
        <end position="758"/>
    </location>
</feature>
<evidence type="ECO:0000313" key="6">
    <source>
        <dbReference type="EMBL" id="WNR42808.1"/>
    </source>
</evidence>
<gene>
    <name evidence="6" type="ORF">MJB10_16975</name>
</gene>
<keyword evidence="7" id="KW-1185">Reference proteome</keyword>
<dbReference type="GO" id="GO:0043565">
    <property type="term" value="F:sequence-specific DNA binding"/>
    <property type="evidence" value="ECO:0007669"/>
    <property type="project" value="InterPro"/>
</dbReference>
<name>A0AA96LN65_9BACL</name>
<feature type="transmembrane region" description="Helical" evidence="4">
    <location>
        <begin position="12"/>
        <end position="33"/>
    </location>
</feature>
<dbReference type="PROSITE" id="PS01124">
    <property type="entry name" value="HTH_ARAC_FAMILY_2"/>
    <property type="match status" value="1"/>
</dbReference>
<evidence type="ECO:0000256" key="2">
    <source>
        <dbReference type="ARBA" id="ARBA00023125"/>
    </source>
</evidence>
<reference evidence="6" key="1">
    <citation type="submission" date="2022-02" db="EMBL/GenBank/DDBJ databases">
        <title>Paenibacillus sp. MBLB1832 Whole Genome Shotgun Sequencing.</title>
        <authorList>
            <person name="Hwang C.Y."/>
            <person name="Cho E.-S."/>
            <person name="Seo M.-J."/>
        </authorList>
    </citation>
    <scope>NUCLEOTIDE SEQUENCE</scope>
    <source>
        <strain evidence="6">MBLB1832</strain>
    </source>
</reference>
<dbReference type="SUPFAM" id="SSF46689">
    <property type="entry name" value="Homeodomain-like"/>
    <property type="match status" value="1"/>
</dbReference>
<dbReference type="PANTHER" id="PTHR43280">
    <property type="entry name" value="ARAC-FAMILY TRANSCRIPTIONAL REGULATOR"/>
    <property type="match status" value="1"/>
</dbReference>
<sequence length="764" mass="87259">MRRHQYQRKGFVIAIISACLPAAVIGMILYVLGTHQIEAEAQKTHRNQVAYATERINENLNHLESIMAGWSFNLNLSSSYSELDLYKDFKSTRSIYQALSWIKSSDPLIQEVTLYLDKQQVLIKESTGIRPIGSEADKQLYRDLASYQRDVYWTNQLKPSNQTTPYALIVRIPGGLVETEAALFIEINAKQLNALIAELDSEGTGSTVLMKQGGGILSLGKGDIEHPSPLDVTLMKSINPQITEEASTIESWEGEAYSVSYGLMKRIDDKWIIAAATPLEQMTKAVQTLSRVMIWTGGFGVLLALFLSWYSYRQMYQPVQRLLQQLLPGRTVDTADEFAYIADEWKHLSRESQILQEKVEQQLPSLRENFLLQLLQGHLSYLSEEELSDRMGQYDWEVNDRVFAVLAVQLYGIYRSEGKFSQGDEQLVSFAAMNITQEITRSKSMEVSIVNFHDLTLGLLVRQPIEMTPESRQAALFHFAEELSHTLNSLLKLEVTVSVGTSTTELRRLPVLFDNARNALHHRKLGEEQQILDVDDLMPVGHDVIHYPFEEESLLLKALRSGNEPELMQLLDEFLHILKQRSTIELGVRQGLLQLCGNMLNTIMISGYNLLELNEGLDMWEQLADVRESEAILSWMKQHMIEPYIQRLHSTQNMQLKQLVENVLLTIHTNYAKDISLEGCADLHGTYSKKLSLGFKQVTGETFIDYLTQYRLNQAKKLLVETDEKINDIATKVGYQPPYFNRLFKKYEGITPGQYREKSEKLLR</sequence>
<feature type="transmembrane region" description="Helical" evidence="4">
    <location>
        <begin position="292"/>
        <end position="312"/>
    </location>
</feature>